<dbReference type="EMBL" id="KL363305">
    <property type="protein sequence ID" value="KFD48056.1"/>
    <property type="molecule type" value="Genomic_DNA"/>
</dbReference>
<evidence type="ECO:0000313" key="1">
    <source>
        <dbReference type="EMBL" id="KFD48056.1"/>
    </source>
</evidence>
<organism evidence="1 2">
    <name type="scientific">Trichuris suis</name>
    <name type="common">pig whipworm</name>
    <dbReference type="NCBI Taxonomy" id="68888"/>
    <lineage>
        <taxon>Eukaryota</taxon>
        <taxon>Metazoa</taxon>
        <taxon>Ecdysozoa</taxon>
        <taxon>Nematoda</taxon>
        <taxon>Enoplea</taxon>
        <taxon>Dorylaimia</taxon>
        <taxon>Trichinellida</taxon>
        <taxon>Trichuridae</taxon>
        <taxon>Trichuris</taxon>
    </lineage>
</organism>
<name>A0A085LSW0_9BILA</name>
<dbReference type="Proteomes" id="UP000030764">
    <property type="component" value="Unassembled WGS sequence"/>
</dbReference>
<dbReference type="AlphaFoldDB" id="A0A085LSW0"/>
<sequence>MWQNTSRNYVCYNTPGSFLEHPTQQRPEENSYPLETVVFFNSFRNPSGHISKIRSKLVLGSAGLVLSDVRSTRACVSQNEQVVVVVFLDGVSPLFEYGVVNVSKDGCPPVEEACVAFRKPVVPSSTLWSCLEDHQTAYCSSFQSSVFYRQDGRAVQGAAFRSQSTSVGVGSNPTLNDRIFLSSGAKVVFLRNKLESRISLVLGLGESKDETVKMRDYLRELSELAKPVSIWKIASTTTAHNHAYTVTGVGFEPTPTEVDCGLNAAPWTTRPSSPSFDCRYLERPSGAKQFHN</sequence>
<accession>A0A085LSW0</accession>
<keyword evidence="2" id="KW-1185">Reference proteome</keyword>
<evidence type="ECO:0000313" key="2">
    <source>
        <dbReference type="Proteomes" id="UP000030764"/>
    </source>
</evidence>
<gene>
    <name evidence="1" type="ORF">M513_11076</name>
</gene>
<protein>
    <submittedName>
        <fullName evidence="1">Uncharacterized protein</fullName>
    </submittedName>
</protein>
<reference evidence="1 2" key="1">
    <citation type="journal article" date="2014" name="Nat. Genet.">
        <title>Genome and transcriptome of the porcine whipworm Trichuris suis.</title>
        <authorList>
            <person name="Jex A.R."/>
            <person name="Nejsum P."/>
            <person name="Schwarz E.M."/>
            <person name="Hu L."/>
            <person name="Young N.D."/>
            <person name="Hall R.S."/>
            <person name="Korhonen P.K."/>
            <person name="Liao S."/>
            <person name="Thamsborg S."/>
            <person name="Xia J."/>
            <person name="Xu P."/>
            <person name="Wang S."/>
            <person name="Scheerlinck J.P."/>
            <person name="Hofmann A."/>
            <person name="Sternberg P.W."/>
            <person name="Wang J."/>
            <person name="Gasser R.B."/>
        </authorList>
    </citation>
    <scope>NUCLEOTIDE SEQUENCE [LARGE SCALE GENOMIC DNA]</scope>
    <source>
        <strain evidence="1">DCEP-RM93M</strain>
    </source>
</reference>
<proteinExistence type="predicted"/>